<dbReference type="RefSeq" id="WP_066245331.1">
    <property type="nucleotide sequence ID" value="NZ_LSGP01000026.1"/>
</dbReference>
<dbReference type="EMBL" id="LSGP01000026">
    <property type="protein sequence ID" value="KYZ74890.1"/>
    <property type="molecule type" value="Genomic_DNA"/>
</dbReference>
<organism evidence="2 3">
    <name type="scientific">Anaerosporomusa subterranea</name>
    <dbReference type="NCBI Taxonomy" id="1794912"/>
    <lineage>
        <taxon>Bacteria</taxon>
        <taxon>Bacillati</taxon>
        <taxon>Bacillota</taxon>
        <taxon>Negativicutes</taxon>
        <taxon>Acetonemataceae</taxon>
        <taxon>Anaerosporomusa</taxon>
    </lineage>
</organism>
<comment type="caution">
    <text evidence="2">The sequence shown here is derived from an EMBL/GenBank/DDBJ whole genome shotgun (WGS) entry which is preliminary data.</text>
</comment>
<evidence type="ECO:0000256" key="1">
    <source>
        <dbReference type="SAM" id="MobiDB-lite"/>
    </source>
</evidence>
<gene>
    <name evidence="2" type="ORF">AXX12_15015</name>
</gene>
<name>A0A154BM21_ANASB</name>
<feature type="region of interest" description="Disordered" evidence="1">
    <location>
        <begin position="1"/>
        <end position="63"/>
    </location>
</feature>
<keyword evidence="3" id="KW-1185">Reference proteome</keyword>
<dbReference type="Proteomes" id="UP000076268">
    <property type="component" value="Unassembled WGS sequence"/>
</dbReference>
<sequence>MNMGGVAGGAGMSGMAGCSGSQHSQMASGAMNKDSENRKTTLASKGTPKNLEPNLGGEIDIAV</sequence>
<proteinExistence type="predicted"/>
<evidence type="ECO:0000313" key="3">
    <source>
        <dbReference type="Proteomes" id="UP000076268"/>
    </source>
</evidence>
<evidence type="ECO:0000313" key="2">
    <source>
        <dbReference type="EMBL" id="KYZ74890.1"/>
    </source>
</evidence>
<reference evidence="2 3" key="1">
    <citation type="submission" date="2016-02" db="EMBL/GenBank/DDBJ databases">
        <title>Anaerosporomusa subterraneum gen. nov., sp. nov., a spore-forming obligate anaerobe isolated from saprolite.</title>
        <authorList>
            <person name="Choi J.K."/>
            <person name="Shah M."/>
            <person name="Yee N."/>
        </authorList>
    </citation>
    <scope>NUCLEOTIDE SEQUENCE [LARGE SCALE GENOMIC DNA]</scope>
    <source>
        <strain evidence="2 3">RU4</strain>
    </source>
</reference>
<dbReference type="STRING" id="1794912.AXX12_15015"/>
<feature type="compositionally biased region" description="Gly residues" evidence="1">
    <location>
        <begin position="1"/>
        <end position="14"/>
    </location>
</feature>
<dbReference type="AlphaFoldDB" id="A0A154BM21"/>
<accession>A0A154BM21</accession>
<protein>
    <submittedName>
        <fullName evidence="2">Uncharacterized protein</fullName>
    </submittedName>
</protein>